<keyword evidence="1" id="KW-0479">Metal-binding</keyword>
<dbReference type="Pfam" id="PF00098">
    <property type="entry name" value="zf-CCHC"/>
    <property type="match status" value="1"/>
</dbReference>
<gene>
    <name evidence="4" type="ORF">ALC57_16105</name>
</gene>
<evidence type="ECO:0000256" key="1">
    <source>
        <dbReference type="PROSITE-ProRule" id="PRU00047"/>
    </source>
</evidence>
<feature type="domain" description="CCHC-type" evidence="3">
    <location>
        <begin position="90"/>
        <end position="103"/>
    </location>
</feature>
<feature type="compositionally biased region" description="Pro residues" evidence="2">
    <location>
        <begin position="143"/>
        <end position="152"/>
    </location>
</feature>
<dbReference type="PROSITE" id="PS50158">
    <property type="entry name" value="ZF_CCHC"/>
    <property type="match status" value="2"/>
</dbReference>
<feature type="non-terminal residue" evidence="4">
    <location>
        <position position="1"/>
    </location>
</feature>
<protein>
    <recommendedName>
        <fullName evidence="3">CCHC-type domain-containing protein</fullName>
    </recommendedName>
</protein>
<dbReference type="EMBL" id="KQ980897">
    <property type="protein sequence ID" value="KYN11736.1"/>
    <property type="molecule type" value="Genomic_DNA"/>
</dbReference>
<evidence type="ECO:0000259" key="3">
    <source>
        <dbReference type="PROSITE" id="PS50158"/>
    </source>
</evidence>
<keyword evidence="5" id="KW-1185">Reference proteome</keyword>
<keyword evidence="1" id="KW-0863">Zinc-finger</keyword>
<evidence type="ECO:0000313" key="4">
    <source>
        <dbReference type="EMBL" id="KYN11736.1"/>
    </source>
</evidence>
<evidence type="ECO:0000313" key="5">
    <source>
        <dbReference type="Proteomes" id="UP000078492"/>
    </source>
</evidence>
<evidence type="ECO:0000256" key="2">
    <source>
        <dbReference type="SAM" id="MobiDB-lite"/>
    </source>
</evidence>
<keyword evidence="1" id="KW-0862">Zinc</keyword>
<name>A0A151IVH6_9HYME</name>
<dbReference type="AlphaFoldDB" id="A0A151IVH6"/>
<feature type="domain" description="CCHC-type" evidence="3">
    <location>
        <begin position="67"/>
        <end position="80"/>
    </location>
</feature>
<reference evidence="4 5" key="1">
    <citation type="submission" date="2015-09" db="EMBL/GenBank/DDBJ databases">
        <title>Trachymyrmex cornetzi WGS genome.</title>
        <authorList>
            <person name="Nygaard S."/>
            <person name="Hu H."/>
            <person name="Boomsma J."/>
            <person name="Zhang G."/>
        </authorList>
    </citation>
    <scope>NUCLEOTIDE SEQUENCE [LARGE SCALE GENOMIC DNA]</scope>
    <source>
        <strain evidence="4">Tcor2-1</strain>
        <tissue evidence="4">Whole body</tissue>
    </source>
</reference>
<dbReference type="Gene3D" id="4.10.60.10">
    <property type="entry name" value="Zinc finger, CCHC-type"/>
    <property type="match status" value="1"/>
</dbReference>
<organism evidence="4 5">
    <name type="scientific">Trachymyrmex cornetzi</name>
    <dbReference type="NCBI Taxonomy" id="471704"/>
    <lineage>
        <taxon>Eukaryota</taxon>
        <taxon>Metazoa</taxon>
        <taxon>Ecdysozoa</taxon>
        <taxon>Arthropoda</taxon>
        <taxon>Hexapoda</taxon>
        <taxon>Insecta</taxon>
        <taxon>Pterygota</taxon>
        <taxon>Neoptera</taxon>
        <taxon>Endopterygota</taxon>
        <taxon>Hymenoptera</taxon>
        <taxon>Apocrita</taxon>
        <taxon>Aculeata</taxon>
        <taxon>Formicoidea</taxon>
        <taxon>Formicidae</taxon>
        <taxon>Myrmicinae</taxon>
        <taxon>Trachymyrmex</taxon>
    </lineage>
</organism>
<dbReference type="InterPro" id="IPR036875">
    <property type="entry name" value="Znf_CCHC_sf"/>
</dbReference>
<feature type="region of interest" description="Disordered" evidence="2">
    <location>
        <begin position="123"/>
        <end position="203"/>
    </location>
</feature>
<dbReference type="GO" id="GO:0008270">
    <property type="term" value="F:zinc ion binding"/>
    <property type="evidence" value="ECO:0007669"/>
    <property type="project" value="UniProtKB-KW"/>
</dbReference>
<dbReference type="InterPro" id="IPR001878">
    <property type="entry name" value="Znf_CCHC"/>
</dbReference>
<dbReference type="Proteomes" id="UP000078492">
    <property type="component" value="Unassembled WGS sequence"/>
</dbReference>
<dbReference type="SMART" id="SM00343">
    <property type="entry name" value="ZnF_C2HC"/>
    <property type="match status" value="2"/>
</dbReference>
<accession>A0A151IVH6</accession>
<dbReference type="SUPFAM" id="SSF57756">
    <property type="entry name" value="Retrovirus zinc finger-like domains"/>
    <property type="match status" value="1"/>
</dbReference>
<feature type="compositionally biased region" description="Low complexity" evidence="2">
    <location>
        <begin position="153"/>
        <end position="171"/>
    </location>
</feature>
<sequence length="203" mass="20942">AEELAKSTGRRVQEFRVGDIKTAPNGMGSCWVRCPVEAAKNLVATPHITVGWSKCRIVLFPSRGLQCYRCLEAGHVQQRCTGTVDRSRCCYRCGGMGHLAKDCQARAECPACRTLGRPAGHRIGGQGCTAARGAKGRKGGPKPSGPPPPGERPPASAAAAARAPDAVADVEMAVTPETPSPAPGQAVAASTVDAATGGDDVNE</sequence>
<proteinExistence type="predicted"/>
<dbReference type="GO" id="GO:0003676">
    <property type="term" value="F:nucleic acid binding"/>
    <property type="evidence" value="ECO:0007669"/>
    <property type="project" value="InterPro"/>
</dbReference>